<evidence type="ECO:0000256" key="1">
    <source>
        <dbReference type="SAM" id="MobiDB-lite"/>
    </source>
</evidence>
<accession>A0ABU6TLR8</accession>
<evidence type="ECO:0000313" key="2">
    <source>
        <dbReference type="EMBL" id="MED6149745.1"/>
    </source>
</evidence>
<proteinExistence type="predicted"/>
<protein>
    <submittedName>
        <fullName evidence="2">Uncharacterized protein</fullName>
    </submittedName>
</protein>
<keyword evidence="3" id="KW-1185">Reference proteome</keyword>
<sequence length="154" mass="17135">MDGDPVAMNGQGWEPCQVGYHSDSSNDGYFSCEDSLSAYQIDDVEFHDRARFEAMFEGLVQERAEIMEGQKRIEAQLLAVAELASFVMRRFAHPTSPCQEEDLNAITLRSGTQLKGPIGESSNPDTITTEERNMRGDIEHEEALPTTEQETTSG</sequence>
<feature type="region of interest" description="Disordered" evidence="1">
    <location>
        <begin position="110"/>
        <end position="154"/>
    </location>
</feature>
<organism evidence="2 3">
    <name type="scientific">Stylosanthes scabra</name>
    <dbReference type="NCBI Taxonomy" id="79078"/>
    <lineage>
        <taxon>Eukaryota</taxon>
        <taxon>Viridiplantae</taxon>
        <taxon>Streptophyta</taxon>
        <taxon>Embryophyta</taxon>
        <taxon>Tracheophyta</taxon>
        <taxon>Spermatophyta</taxon>
        <taxon>Magnoliopsida</taxon>
        <taxon>eudicotyledons</taxon>
        <taxon>Gunneridae</taxon>
        <taxon>Pentapetalae</taxon>
        <taxon>rosids</taxon>
        <taxon>fabids</taxon>
        <taxon>Fabales</taxon>
        <taxon>Fabaceae</taxon>
        <taxon>Papilionoideae</taxon>
        <taxon>50 kb inversion clade</taxon>
        <taxon>dalbergioids sensu lato</taxon>
        <taxon>Dalbergieae</taxon>
        <taxon>Pterocarpus clade</taxon>
        <taxon>Stylosanthes</taxon>
    </lineage>
</organism>
<dbReference type="EMBL" id="JASCZI010091275">
    <property type="protein sequence ID" value="MED6149745.1"/>
    <property type="molecule type" value="Genomic_DNA"/>
</dbReference>
<reference evidence="2 3" key="1">
    <citation type="journal article" date="2023" name="Plants (Basel)">
        <title>Bridging the Gap: Combining Genomics and Transcriptomics Approaches to Understand Stylosanthes scabra, an Orphan Legume from the Brazilian Caatinga.</title>
        <authorList>
            <person name="Ferreira-Neto J.R.C."/>
            <person name="da Silva M.D."/>
            <person name="Binneck E."/>
            <person name="de Melo N.F."/>
            <person name="da Silva R.H."/>
            <person name="de Melo A.L.T.M."/>
            <person name="Pandolfi V."/>
            <person name="Bustamante F.O."/>
            <person name="Brasileiro-Vidal A.C."/>
            <person name="Benko-Iseppon A.M."/>
        </authorList>
    </citation>
    <scope>NUCLEOTIDE SEQUENCE [LARGE SCALE GENOMIC DNA]</scope>
    <source>
        <tissue evidence="2">Leaves</tissue>
    </source>
</reference>
<feature type="compositionally biased region" description="Basic and acidic residues" evidence="1">
    <location>
        <begin position="129"/>
        <end position="143"/>
    </location>
</feature>
<comment type="caution">
    <text evidence="2">The sequence shown here is derived from an EMBL/GenBank/DDBJ whole genome shotgun (WGS) entry which is preliminary data.</text>
</comment>
<name>A0ABU6TLR8_9FABA</name>
<evidence type="ECO:0000313" key="3">
    <source>
        <dbReference type="Proteomes" id="UP001341840"/>
    </source>
</evidence>
<gene>
    <name evidence="2" type="ORF">PIB30_065541</name>
</gene>
<dbReference type="Proteomes" id="UP001341840">
    <property type="component" value="Unassembled WGS sequence"/>
</dbReference>